<dbReference type="PRINTS" id="PR01271">
    <property type="entry name" value="HISDACETLASE"/>
</dbReference>
<accession>A0A818ZWY8</accession>
<dbReference type="SUPFAM" id="SSF54001">
    <property type="entry name" value="Cysteine proteinases"/>
    <property type="match status" value="1"/>
</dbReference>
<dbReference type="InterPro" id="IPR003084">
    <property type="entry name" value="HDAC_I/II"/>
</dbReference>
<protein>
    <recommendedName>
        <fullName evidence="2">Peptidase C51 domain-containing protein</fullName>
    </recommendedName>
</protein>
<dbReference type="InterPro" id="IPR037138">
    <property type="entry name" value="His_deacetylse_dom_sf"/>
</dbReference>
<dbReference type="AlphaFoldDB" id="A0A818ZWY8"/>
<reference evidence="3" key="1">
    <citation type="submission" date="2021-02" db="EMBL/GenBank/DDBJ databases">
        <authorList>
            <person name="Nowell W R."/>
        </authorList>
    </citation>
    <scope>NUCLEOTIDE SEQUENCE</scope>
</reference>
<dbReference type="PANTHER" id="PTHR48252">
    <property type="entry name" value="HISTONE DEACETYLASE 2-RELATED"/>
    <property type="match status" value="1"/>
</dbReference>
<dbReference type="Pfam" id="PF00850">
    <property type="entry name" value="Hist_deacetyl"/>
    <property type="match status" value="1"/>
</dbReference>
<keyword evidence="1" id="KW-0812">Transmembrane</keyword>
<dbReference type="InterPro" id="IPR007921">
    <property type="entry name" value="CHAP_dom"/>
</dbReference>
<evidence type="ECO:0000313" key="3">
    <source>
        <dbReference type="EMBL" id="CAF3776169.1"/>
    </source>
</evidence>
<sequence length="464" mass="52345">FHKFGEYFPGTGDLRDIGAGRGKYYAVNFPLRDGIDDDTYETIFKPVMTKVIETYQPNAIVLQCGADSLTGDRLGCFNLTLKGHGKCVEFIKSLNLPLLLLGGGGYTIRNVARAWTNETAIALSQEISNELPYNDYFEYYGPDFKLNISPSNMPNQNSSEYLDKIKIKLFDNLRMLPHVPGVQMQAMKSTLTILLFASLYSSLKCNNVNPLIKLDLTSNSLNTKLFGNETYAPYGAMSGIASINVPAYSNGNDTYISNQSNYFYGVYTGMKWQCVEYARRWLFVRKGCTFDSVVAATDIWTQISIVQQVVGGKCFTLKKQSDGSKTRPTNESLLIYKLGTDMPYGHVSVIVDVLPNSIRVAEQNYDANYWLGNYSREIPYVLLNGSYYINDSYPIYGWISVEDNNQTYPLNQSTIDKITRQNISFPDFVCSKGVLHYCFSVYCYLLFICFTFGLSSMILRPNHA</sequence>
<feature type="domain" description="Peptidase C51" evidence="2">
    <location>
        <begin position="249"/>
        <end position="390"/>
    </location>
</feature>
<keyword evidence="1" id="KW-0472">Membrane</keyword>
<dbReference type="InterPro" id="IPR038765">
    <property type="entry name" value="Papain-like_cys_pep_sf"/>
</dbReference>
<dbReference type="PROSITE" id="PS50911">
    <property type="entry name" value="CHAP"/>
    <property type="match status" value="1"/>
</dbReference>
<dbReference type="Pfam" id="PF05257">
    <property type="entry name" value="CHAP"/>
    <property type="match status" value="1"/>
</dbReference>
<dbReference type="PANTHER" id="PTHR48252:SF77">
    <property type="entry name" value="HISTONE DEACETYLASE DOMAIN-CONTAINING PROTEIN"/>
    <property type="match status" value="1"/>
</dbReference>
<organism evidence="3 4">
    <name type="scientific">Rotaria socialis</name>
    <dbReference type="NCBI Taxonomy" id="392032"/>
    <lineage>
        <taxon>Eukaryota</taxon>
        <taxon>Metazoa</taxon>
        <taxon>Spiralia</taxon>
        <taxon>Gnathifera</taxon>
        <taxon>Rotifera</taxon>
        <taxon>Eurotatoria</taxon>
        <taxon>Bdelloidea</taxon>
        <taxon>Philodinida</taxon>
        <taxon>Philodinidae</taxon>
        <taxon>Rotaria</taxon>
    </lineage>
</organism>
<dbReference type="GO" id="GO:0004407">
    <property type="term" value="F:histone deacetylase activity"/>
    <property type="evidence" value="ECO:0007669"/>
    <property type="project" value="InterPro"/>
</dbReference>
<comment type="caution">
    <text evidence="3">The sequence shown here is derived from an EMBL/GenBank/DDBJ whole genome shotgun (WGS) entry which is preliminary data.</text>
</comment>
<feature type="transmembrane region" description="Helical" evidence="1">
    <location>
        <begin position="434"/>
        <end position="459"/>
    </location>
</feature>
<dbReference type="SUPFAM" id="SSF52768">
    <property type="entry name" value="Arginase/deacetylase"/>
    <property type="match status" value="1"/>
</dbReference>
<dbReference type="Gene3D" id="3.40.800.20">
    <property type="entry name" value="Histone deacetylase domain"/>
    <property type="match status" value="1"/>
</dbReference>
<dbReference type="Proteomes" id="UP000663872">
    <property type="component" value="Unassembled WGS sequence"/>
</dbReference>
<evidence type="ECO:0000313" key="4">
    <source>
        <dbReference type="Proteomes" id="UP000663872"/>
    </source>
</evidence>
<evidence type="ECO:0000256" key="1">
    <source>
        <dbReference type="SAM" id="Phobius"/>
    </source>
</evidence>
<dbReference type="InterPro" id="IPR023801">
    <property type="entry name" value="His_deacetylse_dom"/>
</dbReference>
<proteinExistence type="predicted"/>
<dbReference type="EMBL" id="CAJNYT010005804">
    <property type="protein sequence ID" value="CAF3776169.1"/>
    <property type="molecule type" value="Genomic_DNA"/>
</dbReference>
<name>A0A818ZWY8_9BILA</name>
<evidence type="ECO:0000259" key="2">
    <source>
        <dbReference type="PROSITE" id="PS50911"/>
    </source>
</evidence>
<dbReference type="InterPro" id="IPR023696">
    <property type="entry name" value="Ureohydrolase_dom_sf"/>
</dbReference>
<feature type="non-terminal residue" evidence="3">
    <location>
        <position position="464"/>
    </location>
</feature>
<dbReference type="Gene3D" id="3.90.1720.10">
    <property type="entry name" value="endopeptidase domain like (from Nostoc punctiforme)"/>
    <property type="match status" value="1"/>
</dbReference>
<gene>
    <name evidence="3" type="ORF">GRG538_LOCUS32786</name>
</gene>
<keyword evidence="1" id="KW-1133">Transmembrane helix</keyword>